<evidence type="ECO:0000313" key="8">
    <source>
        <dbReference type="Proteomes" id="UP000525987"/>
    </source>
</evidence>
<evidence type="ECO:0000259" key="5">
    <source>
        <dbReference type="Pfam" id="PF00016"/>
    </source>
</evidence>
<dbReference type="SFLD" id="SFLDG00301">
    <property type="entry name" value="RuBisCO-like_proteins"/>
    <property type="match status" value="1"/>
</dbReference>
<keyword evidence="2" id="KW-0479">Metal-binding</keyword>
<dbReference type="EC" id="4.1.1.39" evidence="7"/>
<dbReference type="InterPro" id="IPR017443">
    <property type="entry name" value="RuBisCO_lsu_fd_N"/>
</dbReference>
<accession>A0A7W5G7D0</accession>
<comment type="similarity">
    <text evidence="4">Belongs to the RuBisCO large chain family.</text>
</comment>
<dbReference type="Gene3D" id="3.20.20.110">
    <property type="entry name" value="Ribulose bisphosphate carboxylase, large subunit, C-terminal domain"/>
    <property type="match status" value="1"/>
</dbReference>
<keyword evidence="3" id="KW-0460">Magnesium</keyword>
<keyword evidence="7" id="KW-0456">Lyase</keyword>
<feature type="domain" description="Ribulose bisphosphate carboxylase large subunit ferrodoxin-like N-terminal" evidence="6">
    <location>
        <begin position="15"/>
        <end position="130"/>
    </location>
</feature>
<evidence type="ECO:0000256" key="3">
    <source>
        <dbReference type="ARBA" id="ARBA00022842"/>
    </source>
</evidence>
<dbReference type="SUPFAM" id="SSF54966">
    <property type="entry name" value="RuBisCO, large subunit, small (N-terminal) domain"/>
    <property type="match status" value="1"/>
</dbReference>
<evidence type="ECO:0000256" key="1">
    <source>
        <dbReference type="ARBA" id="ARBA00001946"/>
    </source>
</evidence>
<dbReference type="GO" id="GO:0015977">
    <property type="term" value="P:carbon fixation"/>
    <property type="evidence" value="ECO:0007669"/>
    <property type="project" value="InterPro"/>
</dbReference>
<comment type="caution">
    <text evidence="7">The sequence shown here is derived from an EMBL/GenBank/DDBJ whole genome shotgun (WGS) entry which is preliminary data.</text>
</comment>
<dbReference type="CDD" id="cd08207">
    <property type="entry name" value="RLP_NonPhot"/>
    <property type="match status" value="1"/>
</dbReference>
<dbReference type="InterPro" id="IPR033966">
    <property type="entry name" value="RuBisCO"/>
</dbReference>
<organism evidence="7 8">
    <name type="scientific">Halomonas organivorans</name>
    <dbReference type="NCBI Taxonomy" id="257772"/>
    <lineage>
        <taxon>Bacteria</taxon>
        <taxon>Pseudomonadati</taxon>
        <taxon>Pseudomonadota</taxon>
        <taxon>Gammaproteobacteria</taxon>
        <taxon>Oceanospirillales</taxon>
        <taxon>Halomonadaceae</taxon>
        <taxon>Halomonas</taxon>
    </lineage>
</organism>
<evidence type="ECO:0000313" key="7">
    <source>
        <dbReference type="EMBL" id="MBB3143134.1"/>
    </source>
</evidence>
<dbReference type="InterPro" id="IPR036376">
    <property type="entry name" value="RuBisCO_lsu_C_sf"/>
</dbReference>
<evidence type="ECO:0000259" key="6">
    <source>
        <dbReference type="Pfam" id="PF02788"/>
    </source>
</evidence>
<dbReference type="GO" id="GO:0016984">
    <property type="term" value="F:ribulose-bisphosphate carboxylase activity"/>
    <property type="evidence" value="ECO:0007669"/>
    <property type="project" value="UniProtKB-EC"/>
</dbReference>
<dbReference type="SUPFAM" id="SSF51649">
    <property type="entry name" value="RuBisCo, C-terminal domain"/>
    <property type="match status" value="1"/>
</dbReference>
<dbReference type="Gene3D" id="3.30.70.150">
    <property type="entry name" value="RuBisCO large subunit, N-terminal domain"/>
    <property type="match status" value="1"/>
</dbReference>
<name>A0A7W5G7D0_9GAMM</name>
<dbReference type="GO" id="GO:0000287">
    <property type="term" value="F:magnesium ion binding"/>
    <property type="evidence" value="ECO:0007669"/>
    <property type="project" value="InterPro"/>
</dbReference>
<dbReference type="PANTHER" id="PTHR42704:SF17">
    <property type="entry name" value="RIBULOSE BISPHOSPHATE CARBOXYLASE LARGE CHAIN"/>
    <property type="match status" value="1"/>
</dbReference>
<dbReference type="PANTHER" id="PTHR42704">
    <property type="entry name" value="RIBULOSE BISPHOSPHATE CARBOXYLASE"/>
    <property type="match status" value="1"/>
</dbReference>
<evidence type="ECO:0000256" key="4">
    <source>
        <dbReference type="RuleBase" id="RU003834"/>
    </source>
</evidence>
<feature type="domain" description="Ribulose bisphosphate carboxylase large subunit C-terminal" evidence="5">
    <location>
        <begin position="144"/>
        <end position="422"/>
    </location>
</feature>
<dbReference type="Proteomes" id="UP000525987">
    <property type="component" value="Unassembled WGS sequence"/>
</dbReference>
<evidence type="ECO:0000256" key="2">
    <source>
        <dbReference type="ARBA" id="ARBA00022723"/>
    </source>
</evidence>
<reference evidence="7 8" key="1">
    <citation type="submission" date="2020-08" db="EMBL/GenBank/DDBJ databases">
        <title>Genomic Encyclopedia of Type Strains, Phase III (KMG-III): the genomes of soil and plant-associated and newly described type strains.</title>
        <authorList>
            <person name="Whitman W."/>
        </authorList>
    </citation>
    <scope>NUCLEOTIDE SEQUENCE [LARGE SCALE GENOMIC DNA]</scope>
    <source>
        <strain evidence="7 8">CECT 5995</strain>
    </source>
</reference>
<dbReference type="PROSITE" id="PS00157">
    <property type="entry name" value="RUBISCO_LARGE"/>
    <property type="match status" value="1"/>
</dbReference>
<dbReference type="InterPro" id="IPR020878">
    <property type="entry name" value="RuBisCo_large_chain_AS"/>
</dbReference>
<dbReference type="InterPro" id="IPR000685">
    <property type="entry name" value="RuBisCO_lsu_C"/>
</dbReference>
<dbReference type="SFLD" id="SFLDS00014">
    <property type="entry name" value="RuBisCO"/>
    <property type="match status" value="1"/>
</dbReference>
<dbReference type="RefSeq" id="WP_183389480.1">
    <property type="nucleotide sequence ID" value="NZ_JACHXM010000035.1"/>
</dbReference>
<proteinExistence type="inferred from homology"/>
<protein>
    <submittedName>
        <fullName evidence="7">Ribulose-bisphosphate carboxylase large chain</fullName>
        <ecNumber evidence="7">4.1.1.39</ecNumber>
    </submittedName>
</protein>
<dbReference type="AlphaFoldDB" id="A0A7W5G7D0"/>
<sequence length="429" mass="46428">METSRNPGSAPRLTASYRIETPCDPERAAEAMAGEQSSGTFLKLAGETEALRERHAARVEAVIHRETVTTPSLPGAPPGDAYARADVTLSWPLENIGASLPNLLATVLGNLTELRELSGIRLMDVELPTRFIEALPGPQFSIDGTRRLTGVGDGPLIGTIIKPSVGLSPEETAALVKQLIEAGIDFIKDDELIADPPYSPLRERVPAVMRVIEEHAQRTGRKPMYAFNITGDTDEMRHRHDLVRDHGGTCVMASVNWIGLGALMGLRRHAQLAIHGHRNGWGLFYRHPQIGMSYRAYQALLRLAGADHLHVNGLASKFAEADASVIDSARACLRPLLERPERDDRAMPVFSSAQTVHQAHATFSQLQSTDLIYTCGGGIMAHPDGVAAGCRSIRAAWEAASSGVSLEDHAKQEPDLAVALRAFRSPFSG</sequence>
<keyword evidence="8" id="KW-1185">Reference proteome</keyword>
<dbReference type="EMBL" id="JACHXM010000035">
    <property type="protein sequence ID" value="MBB3143134.1"/>
    <property type="molecule type" value="Genomic_DNA"/>
</dbReference>
<dbReference type="Pfam" id="PF02788">
    <property type="entry name" value="RuBisCO_large_N"/>
    <property type="match status" value="1"/>
</dbReference>
<dbReference type="Pfam" id="PF00016">
    <property type="entry name" value="RuBisCO_large"/>
    <property type="match status" value="1"/>
</dbReference>
<gene>
    <name evidence="7" type="ORF">FHR96_004048</name>
</gene>
<comment type="cofactor">
    <cofactor evidence="1">
        <name>Mg(2+)</name>
        <dbReference type="ChEBI" id="CHEBI:18420"/>
    </cofactor>
</comment>
<dbReference type="InterPro" id="IPR036422">
    <property type="entry name" value="RuBisCO_lsu_N_sf"/>
</dbReference>